<feature type="domain" description="YtkA-like" evidence="1">
    <location>
        <begin position="32"/>
        <end position="115"/>
    </location>
</feature>
<organism evidence="2 3">
    <name type="scientific">Macrococcus bovicus</name>
    <dbReference type="NCBI Taxonomy" id="69968"/>
    <lineage>
        <taxon>Bacteria</taxon>
        <taxon>Bacillati</taxon>
        <taxon>Bacillota</taxon>
        <taxon>Bacilli</taxon>
        <taxon>Bacillales</taxon>
        <taxon>Staphylococcaceae</taxon>
        <taxon>Macrococcus</taxon>
    </lineage>
</organism>
<proteinExistence type="predicted"/>
<evidence type="ECO:0000313" key="3">
    <source>
        <dbReference type="Proteomes" id="UP000294843"/>
    </source>
</evidence>
<comment type="caution">
    <text evidence="2">The sequence shown here is derived from an EMBL/GenBank/DDBJ whole genome shotgun (WGS) entry which is preliminary data.</text>
</comment>
<dbReference type="InterPro" id="IPR032693">
    <property type="entry name" value="YtkA-like_dom"/>
</dbReference>
<evidence type="ECO:0000313" key="2">
    <source>
        <dbReference type="EMBL" id="TDM14671.1"/>
    </source>
</evidence>
<protein>
    <recommendedName>
        <fullName evidence="1">YtkA-like domain-containing protein</fullName>
    </recommendedName>
</protein>
<dbReference type="InterPro" id="IPR013783">
    <property type="entry name" value="Ig-like_fold"/>
</dbReference>
<dbReference type="EMBL" id="SCWF01000003">
    <property type="protein sequence ID" value="TDM14671.1"/>
    <property type="molecule type" value="Genomic_DNA"/>
</dbReference>
<dbReference type="AlphaFoldDB" id="A0A4R6C0K0"/>
<dbReference type="Gene3D" id="2.60.40.10">
    <property type="entry name" value="Immunoglobulins"/>
    <property type="match status" value="1"/>
</dbReference>
<dbReference type="PROSITE" id="PS51257">
    <property type="entry name" value="PROKAR_LIPOPROTEIN"/>
    <property type="match status" value="1"/>
</dbReference>
<dbReference type="RefSeq" id="WP_133451397.1">
    <property type="nucleotide sequence ID" value="NZ_SCWF01000003.1"/>
</dbReference>
<evidence type="ECO:0000259" key="1">
    <source>
        <dbReference type="Pfam" id="PF13115"/>
    </source>
</evidence>
<sequence>MKKIVVILSAGLILAACGQTEEKHDHAKQETASVEPVKVALSVPEKAEAGHEVKLTAKVTQNGKAINDADEVMFEIIKDGDKDKSTKKMVKEAKDGVYELPYTFDKDGSYQVISHVTAKSQHTMPDKTILIGEAKHNEHAHHEGAIHVMPIKAVKGEPTDFMIHVKDEAGKAKEKLMTRLEVMMPDGKTKWVDLKETKAGQYEGQETFDEAGKYTVTAHAENKEGFHVHTEATFTLK</sequence>
<dbReference type="Proteomes" id="UP000294843">
    <property type="component" value="Unassembled WGS sequence"/>
</dbReference>
<accession>A0A4R6C0K0</accession>
<reference evidence="2 3" key="1">
    <citation type="submission" date="2019-01" db="EMBL/GenBank/DDBJ databases">
        <title>Draft genome sequences of the type strains of six Macrococcus species.</title>
        <authorList>
            <person name="Mazhar S."/>
            <person name="Altermann E."/>
            <person name="Hill C."/>
            <person name="Mcauliffe O."/>
        </authorList>
    </citation>
    <scope>NUCLEOTIDE SEQUENCE [LARGE SCALE GENOMIC DNA]</scope>
    <source>
        <strain evidence="2 3">ATCC 51825</strain>
    </source>
</reference>
<dbReference type="OrthoDB" id="2679563at2"/>
<gene>
    <name evidence="2" type="ORF">ERX55_04445</name>
</gene>
<keyword evidence="3" id="KW-1185">Reference proteome</keyword>
<dbReference type="Pfam" id="PF13115">
    <property type="entry name" value="YtkA"/>
    <property type="match status" value="1"/>
</dbReference>
<name>A0A4R6C0K0_9STAP</name>